<evidence type="ECO:0000259" key="12">
    <source>
        <dbReference type="PROSITE" id="PS51900"/>
    </source>
</evidence>
<dbReference type="InterPro" id="IPR050090">
    <property type="entry name" value="Tyrosine_recombinase_XerCD"/>
</dbReference>
<keyword evidence="8 10" id="KW-0233">DNA recombination</keyword>
<comment type="subcellular location">
    <subcellularLocation>
        <location evidence="1 10">Cytoplasm</location>
    </subcellularLocation>
</comment>
<dbReference type="RefSeq" id="WP_057978338.1">
    <property type="nucleotide sequence ID" value="NZ_LKHP01000006.1"/>
</dbReference>
<dbReference type="GO" id="GO:0005737">
    <property type="term" value="C:cytoplasm"/>
    <property type="evidence" value="ECO:0007669"/>
    <property type="project" value="UniProtKB-SubCell"/>
</dbReference>
<evidence type="ECO:0000256" key="10">
    <source>
        <dbReference type="HAMAP-Rule" id="MF_01808"/>
    </source>
</evidence>
<feature type="domain" description="Core-binding (CB)" evidence="12">
    <location>
        <begin position="1"/>
        <end position="83"/>
    </location>
</feature>
<dbReference type="InterPro" id="IPR044068">
    <property type="entry name" value="CB"/>
</dbReference>
<evidence type="ECO:0000256" key="7">
    <source>
        <dbReference type="ARBA" id="ARBA00023125"/>
    </source>
</evidence>
<comment type="similarity">
    <text evidence="2">Belongs to the 'phage' integrase family. XerD subfamily.</text>
</comment>
<evidence type="ECO:0000256" key="3">
    <source>
        <dbReference type="ARBA" id="ARBA00022490"/>
    </source>
</evidence>
<feature type="domain" description="Tyr recombinase" evidence="11">
    <location>
        <begin position="104"/>
        <end position="285"/>
    </location>
</feature>
<dbReference type="PANTHER" id="PTHR30349:SF81">
    <property type="entry name" value="TYROSINE RECOMBINASE XERC"/>
    <property type="match status" value="1"/>
</dbReference>
<evidence type="ECO:0000313" key="13">
    <source>
        <dbReference type="EMBL" id="KRQ86813.1"/>
    </source>
</evidence>
<keyword evidence="7 10" id="KW-0238">DNA-binding</keyword>
<dbReference type="Pfam" id="PF02899">
    <property type="entry name" value="Phage_int_SAM_1"/>
    <property type="match status" value="1"/>
</dbReference>
<feature type="active site" evidence="10">
    <location>
        <position position="240"/>
    </location>
</feature>
<organism evidence="13 14">
    <name type="scientific">Caloramator mitchellensis</name>
    <dbReference type="NCBI Taxonomy" id="908809"/>
    <lineage>
        <taxon>Bacteria</taxon>
        <taxon>Bacillati</taxon>
        <taxon>Bacillota</taxon>
        <taxon>Clostridia</taxon>
        <taxon>Eubacteriales</taxon>
        <taxon>Clostridiaceae</taxon>
        <taxon>Caloramator</taxon>
    </lineage>
</organism>
<evidence type="ECO:0000256" key="4">
    <source>
        <dbReference type="ARBA" id="ARBA00022618"/>
    </source>
</evidence>
<dbReference type="GO" id="GO:0051301">
    <property type="term" value="P:cell division"/>
    <property type="evidence" value="ECO:0007669"/>
    <property type="project" value="UniProtKB-KW"/>
</dbReference>
<proteinExistence type="inferred from homology"/>
<dbReference type="Gene3D" id="1.10.443.10">
    <property type="entry name" value="Intergrase catalytic core"/>
    <property type="match status" value="1"/>
</dbReference>
<dbReference type="EMBL" id="LKHP01000006">
    <property type="protein sequence ID" value="KRQ86813.1"/>
    <property type="molecule type" value="Genomic_DNA"/>
</dbReference>
<gene>
    <name evidence="13" type="primary">xerD_2</name>
    <name evidence="10" type="synonym">xerC</name>
    <name evidence="13" type="ORF">ABG79_01304</name>
</gene>
<accession>A0A0R3JWU0</accession>
<dbReference type="AlphaFoldDB" id="A0A0R3JWU0"/>
<dbReference type="CDD" id="cd00798">
    <property type="entry name" value="INT_XerDC_C"/>
    <property type="match status" value="1"/>
</dbReference>
<comment type="caution">
    <text evidence="10">Lacks conserved residue(s) required for the propagation of feature annotation.</text>
</comment>
<dbReference type="InterPro" id="IPR011010">
    <property type="entry name" value="DNA_brk_join_enz"/>
</dbReference>
<dbReference type="InterPro" id="IPR013762">
    <property type="entry name" value="Integrase-like_cat_sf"/>
</dbReference>
<evidence type="ECO:0000256" key="6">
    <source>
        <dbReference type="ARBA" id="ARBA00022908"/>
    </source>
</evidence>
<evidence type="ECO:0000256" key="8">
    <source>
        <dbReference type="ARBA" id="ARBA00023172"/>
    </source>
</evidence>
<dbReference type="GO" id="GO:0006313">
    <property type="term" value="P:DNA transposition"/>
    <property type="evidence" value="ECO:0007669"/>
    <property type="project" value="UniProtKB-UniRule"/>
</dbReference>
<dbReference type="InterPro" id="IPR010998">
    <property type="entry name" value="Integrase_recombinase_N"/>
</dbReference>
<comment type="subunit">
    <text evidence="10">Forms a cyclic heterotetrameric complex composed of two molecules of XerC and two molecules of XerD.</text>
</comment>
<keyword evidence="6 10" id="KW-0229">DNA integration</keyword>
<dbReference type="Gene3D" id="1.10.150.130">
    <property type="match status" value="1"/>
</dbReference>
<keyword evidence="5 10" id="KW-0159">Chromosome partition</keyword>
<comment type="function">
    <text evidence="10">Site-specific tyrosine recombinase, which acts by catalyzing the cutting and rejoining of the recombining DNA molecules. The XerC-XerD complex is essential to convert dimers of the bacterial chromosome into monomers to permit their segregation at cell division. It also contributes to the segregational stability of plasmids.</text>
</comment>
<dbReference type="NCBIfam" id="TIGR02225">
    <property type="entry name" value="recomb_XerD"/>
    <property type="match status" value="1"/>
</dbReference>
<comment type="caution">
    <text evidence="13">The sequence shown here is derived from an EMBL/GenBank/DDBJ whole genome shotgun (WGS) entry which is preliminary data.</text>
</comment>
<dbReference type="Proteomes" id="UP000052015">
    <property type="component" value="Unassembled WGS sequence"/>
</dbReference>
<sequence length="291" mass="33410">MENVVGNFIDYLKKQRLSQNTLESYARDIKNFLQYLNRNNINFLEVKKSNIIAYFLNLQKDGRATSSISRNLASIRAFYRMLLKMDLISYDPTIELESPKIEKKLPTILSVEQVEGLLSMPNTNEPKGARDKAMLEVLYATGIRVSELVSLKLDDINLNLGYLRCNGNKERIIPLGKIAIKVLENYINNFRKKFVSNSSNEYLFLNHHGEGMTRQGFWKILKYYAKKAGIQQEITPNIIRHSFAAHLMENGADLKSLQELLGHSDISTTQIYAEISKTKISEVYKKSHPRA</sequence>
<dbReference type="OrthoDB" id="9801717at2"/>
<dbReference type="GO" id="GO:0003677">
    <property type="term" value="F:DNA binding"/>
    <property type="evidence" value="ECO:0007669"/>
    <property type="project" value="UniProtKB-UniRule"/>
</dbReference>
<feature type="active site" evidence="10">
    <location>
        <position position="263"/>
    </location>
</feature>
<evidence type="ECO:0000256" key="5">
    <source>
        <dbReference type="ARBA" id="ARBA00022829"/>
    </source>
</evidence>
<keyword evidence="14" id="KW-1185">Reference proteome</keyword>
<feature type="active site" evidence="10">
    <location>
        <position position="144"/>
    </location>
</feature>
<dbReference type="InterPro" id="IPR023009">
    <property type="entry name" value="Tyrosine_recombinase_XerC/XerD"/>
</dbReference>
<dbReference type="NCBIfam" id="NF001399">
    <property type="entry name" value="PRK00283.1"/>
    <property type="match status" value="1"/>
</dbReference>
<keyword evidence="9 10" id="KW-0131">Cell cycle</keyword>
<dbReference type="InterPro" id="IPR004107">
    <property type="entry name" value="Integrase_SAM-like_N"/>
</dbReference>
<dbReference type="PROSITE" id="PS51898">
    <property type="entry name" value="TYR_RECOMBINASE"/>
    <property type="match status" value="1"/>
</dbReference>
<evidence type="ECO:0000313" key="14">
    <source>
        <dbReference type="Proteomes" id="UP000052015"/>
    </source>
</evidence>
<evidence type="ECO:0000259" key="11">
    <source>
        <dbReference type="PROSITE" id="PS51898"/>
    </source>
</evidence>
<dbReference type="PANTHER" id="PTHR30349">
    <property type="entry name" value="PHAGE INTEGRASE-RELATED"/>
    <property type="match status" value="1"/>
</dbReference>
<protein>
    <recommendedName>
        <fullName evidence="10">Tyrosine recombinase XerC</fullName>
    </recommendedName>
</protein>
<name>A0A0R3JWU0_CALMK</name>
<dbReference type="PROSITE" id="PS51900">
    <property type="entry name" value="CB"/>
    <property type="match status" value="1"/>
</dbReference>
<reference evidence="13 14" key="1">
    <citation type="submission" date="2015-09" db="EMBL/GenBank/DDBJ databases">
        <title>Draft genome sequence of a Caloramator mitchellensis, a moderate thermophile from the Great Artesian Basin of Australia.</title>
        <authorList>
            <person name="Patel B.K."/>
        </authorList>
    </citation>
    <scope>NUCLEOTIDE SEQUENCE [LARGE SCALE GENOMIC DNA]</scope>
    <source>
        <strain evidence="13 14">VF08</strain>
    </source>
</reference>
<dbReference type="HAMAP" id="MF_01808">
    <property type="entry name" value="Recomb_XerC_XerD"/>
    <property type="match status" value="1"/>
</dbReference>
<comment type="similarity">
    <text evidence="10">Belongs to the 'phage' integrase family. XerC subfamily.</text>
</comment>
<feature type="active site" description="O-(3'-phospho-DNA)-tyrosine intermediate" evidence="10">
    <location>
        <position position="272"/>
    </location>
</feature>
<dbReference type="GO" id="GO:0007059">
    <property type="term" value="P:chromosome segregation"/>
    <property type="evidence" value="ECO:0007669"/>
    <property type="project" value="UniProtKB-UniRule"/>
</dbReference>
<dbReference type="InterPro" id="IPR011932">
    <property type="entry name" value="Recomb_XerD"/>
</dbReference>
<evidence type="ECO:0000256" key="9">
    <source>
        <dbReference type="ARBA" id="ARBA00023306"/>
    </source>
</evidence>
<keyword evidence="4 10" id="KW-0132">Cell division</keyword>
<dbReference type="STRING" id="908809.ABG79_01304"/>
<dbReference type="GO" id="GO:0009037">
    <property type="term" value="F:tyrosine-based site-specific recombinase activity"/>
    <property type="evidence" value="ECO:0007669"/>
    <property type="project" value="UniProtKB-UniRule"/>
</dbReference>
<evidence type="ECO:0000256" key="2">
    <source>
        <dbReference type="ARBA" id="ARBA00010450"/>
    </source>
</evidence>
<dbReference type="NCBIfam" id="NF040815">
    <property type="entry name" value="recomb_XerA_Arch"/>
    <property type="match status" value="1"/>
</dbReference>
<dbReference type="InterPro" id="IPR002104">
    <property type="entry name" value="Integrase_catalytic"/>
</dbReference>
<dbReference type="SUPFAM" id="SSF56349">
    <property type="entry name" value="DNA breaking-rejoining enzymes"/>
    <property type="match status" value="1"/>
</dbReference>
<dbReference type="PATRIC" id="fig|908809.3.peg.1313"/>
<dbReference type="Pfam" id="PF00589">
    <property type="entry name" value="Phage_integrase"/>
    <property type="match status" value="1"/>
</dbReference>
<evidence type="ECO:0000256" key="1">
    <source>
        <dbReference type="ARBA" id="ARBA00004496"/>
    </source>
</evidence>
<keyword evidence="3 10" id="KW-0963">Cytoplasm</keyword>